<evidence type="ECO:0000256" key="1">
    <source>
        <dbReference type="ARBA" id="ARBA00004123"/>
    </source>
</evidence>
<proteinExistence type="predicted"/>
<dbReference type="Pfam" id="PF11951">
    <property type="entry name" value="Fungal_trans_2"/>
    <property type="match status" value="1"/>
</dbReference>
<feature type="region of interest" description="Disordered" evidence="3">
    <location>
        <begin position="91"/>
        <end position="116"/>
    </location>
</feature>
<evidence type="ECO:0000256" key="3">
    <source>
        <dbReference type="SAM" id="MobiDB-lite"/>
    </source>
</evidence>
<dbReference type="EMBL" id="MRDB01000009">
    <property type="protein sequence ID" value="RKL45102.1"/>
    <property type="molecule type" value="Genomic_DNA"/>
</dbReference>
<organism evidence="4 5">
    <name type="scientific">Gibberella intermedia</name>
    <name type="common">Bulb rot disease fungus</name>
    <name type="synonym">Fusarium proliferatum</name>
    <dbReference type="NCBI Taxonomy" id="948311"/>
    <lineage>
        <taxon>Eukaryota</taxon>
        <taxon>Fungi</taxon>
        <taxon>Dikarya</taxon>
        <taxon>Ascomycota</taxon>
        <taxon>Pezizomycotina</taxon>
        <taxon>Sordariomycetes</taxon>
        <taxon>Hypocreomycetidae</taxon>
        <taxon>Hypocreales</taxon>
        <taxon>Nectriaceae</taxon>
        <taxon>Fusarium</taxon>
        <taxon>Fusarium fujikuroi species complex</taxon>
    </lineage>
</organism>
<feature type="compositionally biased region" description="Basic residues" evidence="3">
    <location>
        <begin position="1"/>
        <end position="10"/>
    </location>
</feature>
<gene>
    <name evidence="4" type="ORF">BFJ72_g3752</name>
</gene>
<evidence type="ECO:0008006" key="6">
    <source>
        <dbReference type="Google" id="ProtNLM"/>
    </source>
</evidence>
<protein>
    <recommendedName>
        <fullName evidence="6">Transcription factor domain-containing protein</fullName>
    </recommendedName>
</protein>
<dbReference type="PANTHER" id="PTHR37534">
    <property type="entry name" value="TRANSCRIPTIONAL ACTIVATOR PROTEIN UGA3"/>
    <property type="match status" value="1"/>
</dbReference>
<comment type="caution">
    <text evidence="4">The sequence shown here is derived from an EMBL/GenBank/DDBJ whole genome shotgun (WGS) entry which is preliminary data.</text>
</comment>
<feature type="compositionally biased region" description="Polar residues" evidence="3">
    <location>
        <begin position="91"/>
        <end position="100"/>
    </location>
</feature>
<dbReference type="InterPro" id="IPR021858">
    <property type="entry name" value="Fun_TF"/>
</dbReference>
<reference evidence="4 5" key="1">
    <citation type="journal article" date="2018" name="Sci. Rep.">
        <title>Characterisation of pathogen-specific regions and novel effector candidates in Fusarium oxysporum f. sp. cepae.</title>
        <authorList>
            <person name="Armitage A.D."/>
            <person name="Taylor A."/>
            <person name="Sobczyk M.K."/>
            <person name="Baxter L."/>
            <person name="Greenfield B.P."/>
            <person name="Bates H.J."/>
            <person name="Wilson F."/>
            <person name="Jackson A.C."/>
            <person name="Ott S."/>
            <person name="Harrison R.J."/>
            <person name="Clarkson J.P."/>
        </authorList>
    </citation>
    <scope>NUCLEOTIDE SEQUENCE [LARGE SCALE GENOMIC DNA]</scope>
    <source>
        <strain evidence="4 5">Fp_A8</strain>
    </source>
</reference>
<accession>A0A420TUC1</accession>
<dbReference type="Proteomes" id="UP000283569">
    <property type="component" value="Unassembled WGS sequence"/>
</dbReference>
<dbReference type="AlphaFoldDB" id="A0A420TUC1"/>
<sequence>MRTGPRRQNKAAKPQGPRSEVGRHERDRTADLDTAAMSIDDNLISSSESQLHTDDSFAGIKDSVIVSQLTMNQNIISLTNKAAVVMQHPTTSLSPSSADQNFDDCHTPESASPAAHEMSHDTEISDQNNKGLAACSAEVLDLQNHVTLASASSGAEAEVTVLPADCGPEDFFVDDAISDSWLHLEDSNDEESSEARITVESETVNRILSRITDISTLPSSIPDPFDDYLFCHYIQNLSLCLYPMRPDCNPYREIYGDLAVSSRPLRSTILFASASHLANLGRLPKFAVQPYRKAMRVAFREGIATDTDLEGLAATALLSVIFDVIDTGLDTWSTRLLGCRRLLKNATDKLNGTNGRFLQCMIVQYNWAATMSRTLLRDVVSPEVLDEIGTVIHVPGPDPKAESTQGARIQSLWWHNLPDHAMHLMFREVTDLAAQVHQMKASRNSVDDTLKLMARAGELVRSLENWTPDVSIVDQEHMDSVEHFNTIWQLGLLCFIHHEIYTLDSSDPRIQNYVAMASEPLRKLSWLQACLFPLFMLAIHAQTSESRSTIEESLSMMHTSLAFQTPLTLLLSLKKFWSHLDTYGTATSRWRDLFRNTTREFNILL</sequence>
<feature type="region of interest" description="Disordered" evidence="3">
    <location>
        <begin position="1"/>
        <end position="34"/>
    </location>
</feature>
<evidence type="ECO:0000313" key="4">
    <source>
        <dbReference type="EMBL" id="RKL45102.1"/>
    </source>
</evidence>
<dbReference type="GO" id="GO:0005634">
    <property type="term" value="C:nucleus"/>
    <property type="evidence" value="ECO:0007669"/>
    <property type="project" value="UniProtKB-SubCell"/>
</dbReference>
<name>A0A420TUC1_GIBIN</name>
<dbReference type="PANTHER" id="PTHR37534:SF46">
    <property type="entry name" value="ZN(II)2CYS6 TRANSCRIPTION FACTOR (EUROFUNG)"/>
    <property type="match status" value="1"/>
</dbReference>
<evidence type="ECO:0000313" key="5">
    <source>
        <dbReference type="Proteomes" id="UP000283569"/>
    </source>
</evidence>
<evidence type="ECO:0000256" key="2">
    <source>
        <dbReference type="ARBA" id="ARBA00023242"/>
    </source>
</evidence>
<keyword evidence="2" id="KW-0539">Nucleus</keyword>
<comment type="subcellular location">
    <subcellularLocation>
        <location evidence="1">Nucleus</location>
    </subcellularLocation>
</comment>
<feature type="compositionally biased region" description="Basic and acidic residues" evidence="3">
    <location>
        <begin position="20"/>
        <end position="31"/>
    </location>
</feature>